<name>A0A2N5ULL9_9BASI</name>
<evidence type="ECO:0000313" key="1">
    <source>
        <dbReference type="EMBL" id="PLW38654.1"/>
    </source>
</evidence>
<sequence length="76" mass="8713">MAATPKTLLQQRLQHLLKEQKQSLRLNYFVDNEHIPGIIRTKNLISRRKFFGSQLLKLDQSSESRVNHITAAPASS</sequence>
<dbReference type="Proteomes" id="UP000235392">
    <property type="component" value="Unassembled WGS sequence"/>
</dbReference>
<dbReference type="AlphaFoldDB" id="A0A2N5ULL9"/>
<dbReference type="EMBL" id="PGCI01000125">
    <property type="protein sequence ID" value="PLW38654.1"/>
    <property type="molecule type" value="Genomic_DNA"/>
</dbReference>
<accession>A0A2N5ULL9</accession>
<evidence type="ECO:0000313" key="2">
    <source>
        <dbReference type="Proteomes" id="UP000235392"/>
    </source>
</evidence>
<proteinExistence type="predicted"/>
<protein>
    <submittedName>
        <fullName evidence="1">Uncharacterized protein</fullName>
    </submittedName>
</protein>
<comment type="caution">
    <text evidence="1">The sequence shown here is derived from an EMBL/GenBank/DDBJ whole genome shotgun (WGS) entry which is preliminary data.</text>
</comment>
<gene>
    <name evidence="1" type="ORF">PCASD_08252</name>
</gene>
<organism evidence="1 2">
    <name type="scientific">Puccinia coronata f. sp. avenae</name>
    <dbReference type="NCBI Taxonomy" id="200324"/>
    <lineage>
        <taxon>Eukaryota</taxon>
        <taxon>Fungi</taxon>
        <taxon>Dikarya</taxon>
        <taxon>Basidiomycota</taxon>
        <taxon>Pucciniomycotina</taxon>
        <taxon>Pucciniomycetes</taxon>
        <taxon>Pucciniales</taxon>
        <taxon>Pucciniaceae</taxon>
        <taxon>Puccinia</taxon>
    </lineage>
</organism>
<reference evidence="1 2" key="1">
    <citation type="submission" date="2017-11" db="EMBL/GenBank/DDBJ databases">
        <title>De novo assembly and phasing of dikaryotic genomes from two isolates of Puccinia coronata f. sp. avenae, the causal agent of oat crown rust.</title>
        <authorList>
            <person name="Miller M.E."/>
            <person name="Zhang Y."/>
            <person name="Omidvar V."/>
            <person name="Sperschneider J."/>
            <person name="Schwessinger B."/>
            <person name="Raley C."/>
            <person name="Palmer J.M."/>
            <person name="Garnica D."/>
            <person name="Upadhyaya N."/>
            <person name="Rathjen J."/>
            <person name="Taylor J.M."/>
            <person name="Park R.F."/>
            <person name="Dodds P.N."/>
            <person name="Hirsch C.D."/>
            <person name="Kianian S.F."/>
            <person name="Figueroa M."/>
        </authorList>
    </citation>
    <scope>NUCLEOTIDE SEQUENCE [LARGE SCALE GENOMIC DNA]</scope>
    <source>
        <strain evidence="1">12SD80</strain>
    </source>
</reference>